<evidence type="ECO:0000256" key="1">
    <source>
        <dbReference type="ARBA" id="ARBA00007749"/>
    </source>
</evidence>
<gene>
    <name evidence="6" type="ORF">ENN51_05795</name>
</gene>
<comment type="similarity">
    <text evidence="1">Belongs to the metallo-beta-lactamase superfamily.</text>
</comment>
<dbReference type="GO" id="GO:0046872">
    <property type="term" value="F:metal ion binding"/>
    <property type="evidence" value="ECO:0007669"/>
    <property type="project" value="UniProtKB-KW"/>
</dbReference>
<dbReference type="PANTHER" id="PTHR42978">
    <property type="entry name" value="QUORUM-QUENCHING LACTONASE YTNP-RELATED-RELATED"/>
    <property type="match status" value="1"/>
</dbReference>
<keyword evidence="2" id="KW-0479">Metal-binding</keyword>
<sequence>MKLGSIELQPLSDGWFGLDGGAMFGVVPRVLWEKRNPPDERNRIRLALRPLLIVTGPETILVDTGIGRKYGDRFNDMFNVDQSSDDLLTSLARTGRRPEDVTQVVLTHLHFDHAGGATRLDENGRPVPTFSNARHFVQQTEWEDANNPNRRTRGSYRPDDFLPLDAAGLIKKVDGNTDIAPGIRLLRTGGHTRGHQVVLVRSEDHTAIYWADLIPTASHVPIPYIMGYDTYPLETIRGKEELLARAADGEWISIFEHDPDLDVALIVRDGDGFRARSIERPLPTKE</sequence>
<dbReference type="AlphaFoldDB" id="A0A7V0T5Y3"/>
<dbReference type="InterPro" id="IPR001279">
    <property type="entry name" value="Metallo-B-lactamas"/>
</dbReference>
<evidence type="ECO:0000256" key="3">
    <source>
        <dbReference type="ARBA" id="ARBA00022801"/>
    </source>
</evidence>
<accession>A0A7V0T5Y3</accession>
<evidence type="ECO:0000259" key="5">
    <source>
        <dbReference type="SMART" id="SM00849"/>
    </source>
</evidence>
<protein>
    <submittedName>
        <fullName evidence="6">MBL fold metallo-hydrolase</fullName>
    </submittedName>
</protein>
<dbReference type="InterPro" id="IPR036866">
    <property type="entry name" value="RibonucZ/Hydroxyglut_hydro"/>
</dbReference>
<proteinExistence type="inferred from homology"/>
<name>A0A7V0T5Y3_UNCW3</name>
<feature type="domain" description="Metallo-beta-lactamase" evidence="5">
    <location>
        <begin position="47"/>
        <end position="257"/>
    </location>
</feature>
<dbReference type="GO" id="GO:0016787">
    <property type="term" value="F:hydrolase activity"/>
    <property type="evidence" value="ECO:0007669"/>
    <property type="project" value="UniProtKB-KW"/>
</dbReference>
<dbReference type="PANTHER" id="PTHR42978:SF6">
    <property type="entry name" value="QUORUM-QUENCHING LACTONASE YTNP-RELATED"/>
    <property type="match status" value="1"/>
</dbReference>
<dbReference type="SUPFAM" id="SSF56281">
    <property type="entry name" value="Metallo-hydrolase/oxidoreductase"/>
    <property type="match status" value="1"/>
</dbReference>
<dbReference type="SMART" id="SM00849">
    <property type="entry name" value="Lactamase_B"/>
    <property type="match status" value="1"/>
</dbReference>
<reference evidence="6" key="1">
    <citation type="journal article" date="2020" name="mSystems">
        <title>Genome- and Community-Level Interaction Insights into Carbon Utilization and Element Cycling Functions of Hydrothermarchaeota in Hydrothermal Sediment.</title>
        <authorList>
            <person name="Zhou Z."/>
            <person name="Liu Y."/>
            <person name="Xu W."/>
            <person name="Pan J."/>
            <person name="Luo Z.H."/>
            <person name="Li M."/>
        </authorList>
    </citation>
    <scope>NUCLEOTIDE SEQUENCE [LARGE SCALE GENOMIC DNA]</scope>
    <source>
        <strain evidence="6">SpSt-1182</strain>
    </source>
</reference>
<keyword evidence="3" id="KW-0378">Hydrolase</keyword>
<evidence type="ECO:0000313" key="6">
    <source>
        <dbReference type="EMBL" id="HDQ99777.1"/>
    </source>
</evidence>
<dbReference type="InterPro" id="IPR051013">
    <property type="entry name" value="MBL_superfamily_lactonases"/>
</dbReference>
<evidence type="ECO:0000256" key="4">
    <source>
        <dbReference type="ARBA" id="ARBA00022833"/>
    </source>
</evidence>
<organism evidence="6">
    <name type="scientific">candidate division WOR-3 bacterium</name>
    <dbReference type="NCBI Taxonomy" id="2052148"/>
    <lineage>
        <taxon>Bacteria</taxon>
        <taxon>Bacteria division WOR-3</taxon>
    </lineage>
</organism>
<comment type="caution">
    <text evidence="6">The sequence shown here is derived from an EMBL/GenBank/DDBJ whole genome shotgun (WGS) entry which is preliminary data.</text>
</comment>
<keyword evidence="4" id="KW-0862">Zinc</keyword>
<dbReference type="Gene3D" id="3.60.15.10">
    <property type="entry name" value="Ribonuclease Z/Hydroxyacylglutathione hydrolase-like"/>
    <property type="match status" value="1"/>
</dbReference>
<dbReference type="EMBL" id="DSBX01000216">
    <property type="protein sequence ID" value="HDQ99777.1"/>
    <property type="molecule type" value="Genomic_DNA"/>
</dbReference>
<dbReference type="CDD" id="cd16281">
    <property type="entry name" value="metallo-hydrolase-like_MBL-fold"/>
    <property type="match status" value="1"/>
</dbReference>
<evidence type="ECO:0000256" key="2">
    <source>
        <dbReference type="ARBA" id="ARBA00022723"/>
    </source>
</evidence>
<dbReference type="Pfam" id="PF00753">
    <property type="entry name" value="Lactamase_B"/>
    <property type="match status" value="1"/>
</dbReference>
<dbReference type="Proteomes" id="UP000885672">
    <property type="component" value="Unassembled WGS sequence"/>
</dbReference>